<keyword evidence="5 7" id="KW-1133">Transmembrane helix</keyword>
<dbReference type="PANTHER" id="PTHR43163:SF6">
    <property type="entry name" value="DIPEPTIDE TRANSPORT SYSTEM PERMEASE PROTEIN DPPB-RELATED"/>
    <property type="match status" value="1"/>
</dbReference>
<dbReference type="EMBL" id="JBHTLM010000003">
    <property type="protein sequence ID" value="MFD1175954.1"/>
    <property type="molecule type" value="Genomic_DNA"/>
</dbReference>
<dbReference type="Proteomes" id="UP001597262">
    <property type="component" value="Unassembled WGS sequence"/>
</dbReference>
<keyword evidence="3" id="KW-1003">Cell membrane</keyword>
<evidence type="ECO:0000313" key="10">
    <source>
        <dbReference type="Proteomes" id="UP001597262"/>
    </source>
</evidence>
<dbReference type="PROSITE" id="PS50928">
    <property type="entry name" value="ABC_TM1"/>
    <property type="match status" value="1"/>
</dbReference>
<feature type="transmembrane region" description="Helical" evidence="7">
    <location>
        <begin position="25"/>
        <end position="45"/>
    </location>
</feature>
<keyword evidence="2 7" id="KW-0813">Transport</keyword>
<feature type="domain" description="ABC transmembrane type-1" evidence="8">
    <location>
        <begin position="110"/>
        <end position="317"/>
    </location>
</feature>
<comment type="caution">
    <text evidence="9">The sequence shown here is derived from an EMBL/GenBank/DDBJ whole genome shotgun (WGS) entry which is preliminary data.</text>
</comment>
<evidence type="ECO:0000256" key="6">
    <source>
        <dbReference type="ARBA" id="ARBA00023136"/>
    </source>
</evidence>
<sequence>MVNGTPLSVHTGGIYVWSYLIRRSVHSLIVLFIITSLCFCAMRLMPGNFWMQAPGLTEEDIIYANQQKHLFGLDQPFFKQYFVWMKQLLRGSLGIDFNYIPINNYIWKYVSNSLILLGTAFILTLAIAFPWGIHNSKKPNGASDKIGLVLSLIGYCIPVFVLGHWLQAVFSFQLLWLPPSSMHDPSKVGEFTDLLVHMVLPVSTLTIGLLAYYLKFFRESMVGIFPSSFLIAARAKGVSEKRVTYRHALKNGSIPIITVIMLDFPTLISSSAVVENVFNWNGIGTLMVHSVSQRNYPVLIAIILIIATFVVLANWLADMLYVIVDPRVKLSRKISDI</sequence>
<dbReference type="Pfam" id="PF19300">
    <property type="entry name" value="BPD_transp_1_N"/>
    <property type="match status" value="1"/>
</dbReference>
<comment type="subcellular location">
    <subcellularLocation>
        <location evidence="1 7">Cell membrane</location>
        <topology evidence="1 7">Multi-pass membrane protein</topology>
    </subcellularLocation>
</comment>
<protein>
    <submittedName>
        <fullName evidence="9">ABC transporter permease</fullName>
    </submittedName>
</protein>
<feature type="transmembrane region" description="Helical" evidence="7">
    <location>
        <begin position="194"/>
        <end position="214"/>
    </location>
</feature>
<dbReference type="Gene3D" id="1.10.3720.10">
    <property type="entry name" value="MetI-like"/>
    <property type="match status" value="1"/>
</dbReference>
<name>A0ABW3RU01_9BACL</name>
<dbReference type="InterPro" id="IPR000515">
    <property type="entry name" value="MetI-like"/>
</dbReference>
<dbReference type="PANTHER" id="PTHR43163">
    <property type="entry name" value="DIPEPTIDE TRANSPORT SYSTEM PERMEASE PROTEIN DPPB-RELATED"/>
    <property type="match status" value="1"/>
</dbReference>
<keyword evidence="6 7" id="KW-0472">Membrane</keyword>
<proteinExistence type="inferred from homology"/>
<accession>A0ABW3RU01</accession>
<evidence type="ECO:0000259" key="8">
    <source>
        <dbReference type="PROSITE" id="PS50928"/>
    </source>
</evidence>
<evidence type="ECO:0000256" key="1">
    <source>
        <dbReference type="ARBA" id="ARBA00004651"/>
    </source>
</evidence>
<keyword evidence="10" id="KW-1185">Reference proteome</keyword>
<comment type="similarity">
    <text evidence="7">Belongs to the binding-protein-dependent transport system permease family.</text>
</comment>
<dbReference type="Pfam" id="PF00528">
    <property type="entry name" value="BPD_transp_1"/>
    <property type="match status" value="1"/>
</dbReference>
<evidence type="ECO:0000256" key="5">
    <source>
        <dbReference type="ARBA" id="ARBA00022989"/>
    </source>
</evidence>
<dbReference type="InterPro" id="IPR035906">
    <property type="entry name" value="MetI-like_sf"/>
</dbReference>
<keyword evidence="4 7" id="KW-0812">Transmembrane</keyword>
<evidence type="ECO:0000313" key="9">
    <source>
        <dbReference type="EMBL" id="MFD1175954.1"/>
    </source>
</evidence>
<feature type="transmembrane region" description="Helical" evidence="7">
    <location>
        <begin position="146"/>
        <end position="174"/>
    </location>
</feature>
<gene>
    <name evidence="9" type="ORF">ACFQ3W_06485</name>
</gene>
<dbReference type="SUPFAM" id="SSF161098">
    <property type="entry name" value="MetI-like"/>
    <property type="match status" value="1"/>
</dbReference>
<reference evidence="10" key="1">
    <citation type="journal article" date="2019" name="Int. J. Syst. Evol. Microbiol.">
        <title>The Global Catalogue of Microorganisms (GCM) 10K type strain sequencing project: providing services to taxonomists for standard genome sequencing and annotation.</title>
        <authorList>
            <consortium name="The Broad Institute Genomics Platform"/>
            <consortium name="The Broad Institute Genome Sequencing Center for Infectious Disease"/>
            <person name="Wu L."/>
            <person name="Ma J."/>
        </authorList>
    </citation>
    <scope>NUCLEOTIDE SEQUENCE [LARGE SCALE GENOMIC DNA]</scope>
    <source>
        <strain evidence="10">CCUG 59189</strain>
    </source>
</reference>
<feature type="transmembrane region" description="Helical" evidence="7">
    <location>
        <begin position="298"/>
        <end position="324"/>
    </location>
</feature>
<dbReference type="InterPro" id="IPR045621">
    <property type="entry name" value="BPD_transp_1_N"/>
</dbReference>
<dbReference type="CDD" id="cd06261">
    <property type="entry name" value="TM_PBP2"/>
    <property type="match status" value="1"/>
</dbReference>
<evidence type="ECO:0000256" key="2">
    <source>
        <dbReference type="ARBA" id="ARBA00022448"/>
    </source>
</evidence>
<evidence type="ECO:0000256" key="4">
    <source>
        <dbReference type="ARBA" id="ARBA00022692"/>
    </source>
</evidence>
<evidence type="ECO:0000256" key="3">
    <source>
        <dbReference type="ARBA" id="ARBA00022475"/>
    </source>
</evidence>
<evidence type="ECO:0000256" key="7">
    <source>
        <dbReference type="RuleBase" id="RU363032"/>
    </source>
</evidence>
<organism evidence="9 10">
    <name type="scientific">Paenibacillus puldeungensis</name>
    <dbReference type="NCBI Taxonomy" id="696536"/>
    <lineage>
        <taxon>Bacteria</taxon>
        <taxon>Bacillati</taxon>
        <taxon>Bacillota</taxon>
        <taxon>Bacilli</taxon>
        <taxon>Bacillales</taxon>
        <taxon>Paenibacillaceae</taxon>
        <taxon>Paenibacillus</taxon>
    </lineage>
</organism>
<feature type="transmembrane region" description="Helical" evidence="7">
    <location>
        <begin position="114"/>
        <end position="134"/>
    </location>
</feature>